<protein>
    <recommendedName>
        <fullName evidence="1">Dynein heavy chain linker domain-containing protein</fullName>
    </recommendedName>
</protein>
<evidence type="ECO:0000313" key="5">
    <source>
        <dbReference type="Proteomes" id="UP000681720"/>
    </source>
</evidence>
<dbReference type="EMBL" id="CAJOBH010057327">
    <property type="protein sequence ID" value="CAF4408405.1"/>
    <property type="molecule type" value="Genomic_DNA"/>
</dbReference>
<sequence length="49" mass="5700">VKNIVDKAAKEQGMEKILYDLENTWSNMNFHVEKHPRTNVTLVSIDDDI</sequence>
<organism evidence="3 5">
    <name type="scientific">Rotaria magnacalcarata</name>
    <dbReference type="NCBI Taxonomy" id="392030"/>
    <lineage>
        <taxon>Eukaryota</taxon>
        <taxon>Metazoa</taxon>
        <taxon>Spiralia</taxon>
        <taxon>Gnathifera</taxon>
        <taxon>Rotifera</taxon>
        <taxon>Eurotatoria</taxon>
        <taxon>Bdelloidea</taxon>
        <taxon>Philodinida</taxon>
        <taxon>Philodinidae</taxon>
        <taxon>Rotaria</taxon>
    </lineage>
</organism>
<feature type="non-terminal residue" evidence="3">
    <location>
        <position position="1"/>
    </location>
</feature>
<dbReference type="Pfam" id="PF08393">
    <property type="entry name" value="DHC_N2"/>
    <property type="match status" value="1"/>
</dbReference>
<name>A0A8S3D7M7_9BILA</name>
<dbReference type="Proteomes" id="UP000681967">
    <property type="component" value="Unassembled WGS sequence"/>
</dbReference>
<comment type="caution">
    <text evidence="3">The sequence shown here is derived from an EMBL/GenBank/DDBJ whole genome shotgun (WGS) entry which is preliminary data.</text>
</comment>
<proteinExistence type="predicted"/>
<feature type="domain" description="Dynein heavy chain linker" evidence="1">
    <location>
        <begin position="1"/>
        <end position="48"/>
    </location>
</feature>
<accession>A0A8S3D7M7</accession>
<evidence type="ECO:0000259" key="1">
    <source>
        <dbReference type="Pfam" id="PF08393"/>
    </source>
</evidence>
<reference evidence="3" key="1">
    <citation type="submission" date="2021-02" db="EMBL/GenBank/DDBJ databases">
        <authorList>
            <person name="Nowell W R."/>
        </authorList>
    </citation>
    <scope>NUCLEOTIDE SEQUENCE</scope>
</reference>
<dbReference type="AlphaFoldDB" id="A0A8S3D7M7"/>
<dbReference type="InterPro" id="IPR013602">
    <property type="entry name" value="Dynein_heavy_linker"/>
</dbReference>
<feature type="non-terminal residue" evidence="3">
    <location>
        <position position="49"/>
    </location>
</feature>
<dbReference type="EMBL" id="CAJOBJ010211370">
    <property type="protein sequence ID" value="CAF5011937.1"/>
    <property type="molecule type" value="Genomic_DNA"/>
</dbReference>
<evidence type="ECO:0000313" key="2">
    <source>
        <dbReference type="EMBL" id="CAF4408405.1"/>
    </source>
</evidence>
<gene>
    <name evidence="2" type="ORF">BYL167_LOCUS31878</name>
    <name evidence="3" type="ORF">GIL414_LOCUS56568</name>
    <name evidence="4" type="ORF">GIL414_LOCUS57923</name>
</gene>
<evidence type="ECO:0000313" key="4">
    <source>
        <dbReference type="EMBL" id="CAF5011937.1"/>
    </source>
</evidence>
<dbReference type="EMBL" id="CAJOBJ010203483">
    <property type="protein sequence ID" value="CAF4990021.1"/>
    <property type="molecule type" value="Genomic_DNA"/>
</dbReference>
<evidence type="ECO:0000313" key="3">
    <source>
        <dbReference type="EMBL" id="CAF4990021.1"/>
    </source>
</evidence>
<dbReference type="Proteomes" id="UP000681720">
    <property type="component" value="Unassembled WGS sequence"/>
</dbReference>